<dbReference type="InterPro" id="IPR036582">
    <property type="entry name" value="Mao_N_sf"/>
</dbReference>
<dbReference type="PANTHER" id="PTHR46652:SF3">
    <property type="entry name" value="LEUCINE-RICH REPEAT-CONTAINING PROTEIN 9"/>
    <property type="match status" value="1"/>
</dbReference>
<dbReference type="PROSITE" id="PS51450">
    <property type="entry name" value="LRR"/>
    <property type="match status" value="8"/>
</dbReference>
<dbReference type="SMART" id="SM00365">
    <property type="entry name" value="LRR_SD22"/>
    <property type="match status" value="9"/>
</dbReference>
<dbReference type="EMBL" id="CP130319">
    <property type="protein sequence ID" value="WNR45788.1"/>
    <property type="molecule type" value="Genomic_DNA"/>
</dbReference>
<dbReference type="InterPro" id="IPR025875">
    <property type="entry name" value="Leu-rich_rpt_4"/>
</dbReference>
<proteinExistence type="predicted"/>
<reference evidence="4" key="1">
    <citation type="submission" date="2022-02" db="EMBL/GenBank/DDBJ databases">
        <title>Paenibacillus sp. MBLB1832 Whole Genome Shotgun Sequencing.</title>
        <authorList>
            <person name="Hwang C.Y."/>
            <person name="Cho E.-S."/>
            <person name="Seo M.-J."/>
        </authorList>
    </citation>
    <scope>NUCLEOTIDE SEQUENCE</scope>
    <source>
        <strain evidence="4">MBLB1832</strain>
    </source>
</reference>
<dbReference type="Pfam" id="PF07833">
    <property type="entry name" value="Cu_amine_oxidN1"/>
    <property type="match status" value="1"/>
</dbReference>
<organism evidence="4 5">
    <name type="scientific">Paenibacillus roseopurpureus</name>
    <dbReference type="NCBI Taxonomy" id="2918901"/>
    <lineage>
        <taxon>Bacteria</taxon>
        <taxon>Bacillati</taxon>
        <taxon>Bacillota</taxon>
        <taxon>Bacilli</taxon>
        <taxon>Bacillales</taxon>
        <taxon>Paenibacillaceae</taxon>
        <taxon>Paenibacillus</taxon>
    </lineage>
</organism>
<dbReference type="InterPro" id="IPR001611">
    <property type="entry name" value="Leu-rich_rpt"/>
</dbReference>
<dbReference type="SUPFAM" id="SSF52058">
    <property type="entry name" value="L domain-like"/>
    <property type="match status" value="1"/>
</dbReference>
<gene>
    <name evidence="4" type="ORF">MJB10_06710</name>
</gene>
<dbReference type="InterPro" id="IPR003591">
    <property type="entry name" value="Leu-rich_rpt_typical-subtyp"/>
</dbReference>
<evidence type="ECO:0000256" key="1">
    <source>
        <dbReference type="ARBA" id="ARBA00022614"/>
    </source>
</evidence>
<evidence type="ECO:0000313" key="4">
    <source>
        <dbReference type="EMBL" id="WNR45788.1"/>
    </source>
</evidence>
<evidence type="ECO:0000259" key="3">
    <source>
        <dbReference type="Pfam" id="PF07833"/>
    </source>
</evidence>
<dbReference type="InterPro" id="IPR012854">
    <property type="entry name" value="Cu_amine_oxidase-like_N"/>
</dbReference>
<dbReference type="Gene3D" id="3.30.457.10">
    <property type="entry name" value="Copper amine oxidase-like, N-terminal domain"/>
    <property type="match status" value="1"/>
</dbReference>
<dbReference type="Proteomes" id="UP001304650">
    <property type="component" value="Chromosome"/>
</dbReference>
<dbReference type="Pfam" id="PF12799">
    <property type="entry name" value="LRR_4"/>
    <property type="match status" value="1"/>
</dbReference>
<sequence length="507" mass="57224">MKKLLILFRAKVLLLCFLLLIFTLNYDNSVKASGSLIQDHNLEIAIRDVLQKYSGEITKDDLDNLDTLYQTRKGSTVSSLKGLEYAKNLYSLYFSNNNISDVSPIANLPKLTKLSLGSNKLNDIRALESLPNLTNLSLDHNQINDISVLSNFPNLEQLSINHNQIKSIDSISSLTKLTFLNIEENQISDISATQTMKKINLLMANNNQIHDISPLANSQIFSIQMNNNKLENLAPLATMKELGNLRIAGNQIKDISPLANLNKLTLLELADNRIEDITPLKNLKSIAGLYMSKNLIQDISPLKETNFRTVDLRENRIQDIKPLAQMNRLQHVLLSKNNINDIQPLEYTQYLSEVDLSANPLNEESISSIEKIKQHGTIVKSGDLYYKHCSFDCIYVYLNGQEKQVENRIFQQDGRILISLREIFEMLGATVTWDPNNYEITAQKGLNKVTIQIDSKESKINDNAATMDVAPTLISNITYVPIRFVSEAIGADVNWDETSQRVLINSK</sequence>
<dbReference type="AlphaFoldDB" id="A0AA96LR77"/>
<accession>A0AA96LR77</accession>
<protein>
    <submittedName>
        <fullName evidence="4">Leucine-rich repeat domain-containing protein</fullName>
    </submittedName>
</protein>
<dbReference type="InterPro" id="IPR032675">
    <property type="entry name" value="LRR_dom_sf"/>
</dbReference>
<keyword evidence="1" id="KW-0433">Leucine-rich repeat</keyword>
<dbReference type="Gene3D" id="3.80.10.10">
    <property type="entry name" value="Ribonuclease Inhibitor"/>
    <property type="match status" value="2"/>
</dbReference>
<evidence type="ECO:0000256" key="2">
    <source>
        <dbReference type="ARBA" id="ARBA00022737"/>
    </source>
</evidence>
<dbReference type="InterPro" id="IPR050836">
    <property type="entry name" value="SDS22/Internalin_LRR"/>
</dbReference>
<dbReference type="SUPFAM" id="SSF55383">
    <property type="entry name" value="Copper amine oxidase, domain N"/>
    <property type="match status" value="1"/>
</dbReference>
<dbReference type="Pfam" id="PF13855">
    <property type="entry name" value="LRR_8"/>
    <property type="match status" value="1"/>
</dbReference>
<keyword evidence="2" id="KW-0677">Repeat</keyword>
<dbReference type="RefSeq" id="WP_314802821.1">
    <property type="nucleotide sequence ID" value="NZ_CP130319.1"/>
</dbReference>
<dbReference type="PANTHER" id="PTHR46652">
    <property type="entry name" value="LEUCINE-RICH REPEAT AND IQ DOMAIN-CONTAINING PROTEIN 1-RELATED"/>
    <property type="match status" value="1"/>
</dbReference>
<feature type="domain" description="Copper amine oxidase-like N-terminal" evidence="3">
    <location>
        <begin position="398"/>
        <end position="504"/>
    </location>
</feature>
<dbReference type="SMART" id="SM00369">
    <property type="entry name" value="LRR_TYP"/>
    <property type="match status" value="6"/>
</dbReference>
<keyword evidence="5" id="KW-1185">Reference proteome</keyword>
<dbReference type="KEGG" id="proo:MJB10_06710"/>
<evidence type="ECO:0000313" key="5">
    <source>
        <dbReference type="Proteomes" id="UP001304650"/>
    </source>
</evidence>
<name>A0AA96LR77_9BACL</name>